<evidence type="ECO:0008006" key="4">
    <source>
        <dbReference type="Google" id="ProtNLM"/>
    </source>
</evidence>
<keyword evidence="3" id="KW-1185">Reference proteome</keyword>
<feature type="chain" id="PRO_5045342986" description="Porin" evidence="1">
    <location>
        <begin position="22"/>
        <end position="240"/>
    </location>
</feature>
<name>A0ABX2IPE9_9RHOB</name>
<accession>A0ABX2IPE9</accession>
<keyword evidence="1" id="KW-0732">Signal</keyword>
<dbReference type="RefSeq" id="WP_174137101.1">
    <property type="nucleotide sequence ID" value="NZ_JABUFE010000003.1"/>
</dbReference>
<proteinExistence type="predicted"/>
<dbReference type="Proteomes" id="UP000777935">
    <property type="component" value="Unassembled WGS sequence"/>
</dbReference>
<gene>
    <name evidence="2" type="ORF">HRQ87_08125</name>
</gene>
<protein>
    <recommendedName>
        <fullName evidence="4">Porin</fullName>
    </recommendedName>
</protein>
<dbReference type="EMBL" id="JABUFE010000003">
    <property type="protein sequence ID" value="NSX54769.1"/>
    <property type="molecule type" value="Genomic_DNA"/>
</dbReference>
<organism evidence="2 3">
    <name type="scientific">Parasulfitobacter algicola</name>
    <dbReference type="NCBI Taxonomy" id="2614809"/>
    <lineage>
        <taxon>Bacteria</taxon>
        <taxon>Pseudomonadati</taxon>
        <taxon>Pseudomonadota</taxon>
        <taxon>Alphaproteobacteria</taxon>
        <taxon>Rhodobacterales</taxon>
        <taxon>Roseobacteraceae</taxon>
        <taxon>Parasulfitobacter</taxon>
    </lineage>
</organism>
<evidence type="ECO:0000313" key="2">
    <source>
        <dbReference type="EMBL" id="NSX54769.1"/>
    </source>
</evidence>
<sequence>MIKPFFVFLSTFGIMAASVNAQQFDGAEIGVSTFALTDDSDLGYNQLYGSVEIGLSKRLSFQIDANIYDGYTFDDNTENVMLHTIYDVSDYFSFGLFAGFDYGLQSDDDNTTLFGLEGAYNLGRLDTEWYFGQYHEDGDTATFFGLQGDFALTDAVSVFGDFDRTFIDGRDVKGRRLAIGLAYEFENRAKIFAKVGQFELDADGNDADEPYVQIGASLTFGPNNGTTFSTRSVFESIPNL</sequence>
<feature type="signal peptide" evidence="1">
    <location>
        <begin position="1"/>
        <end position="21"/>
    </location>
</feature>
<reference evidence="2 3" key="1">
    <citation type="submission" date="2020-06" db="EMBL/GenBank/DDBJ databases">
        <title>Sulfitobacter algicola sp. nov., isolated from green algae.</title>
        <authorList>
            <person name="Wang C."/>
        </authorList>
    </citation>
    <scope>NUCLEOTIDE SEQUENCE [LARGE SCALE GENOMIC DNA]</scope>
    <source>
        <strain evidence="2 3">1151</strain>
    </source>
</reference>
<comment type="caution">
    <text evidence="2">The sequence shown here is derived from an EMBL/GenBank/DDBJ whole genome shotgun (WGS) entry which is preliminary data.</text>
</comment>
<evidence type="ECO:0000256" key="1">
    <source>
        <dbReference type="SAM" id="SignalP"/>
    </source>
</evidence>
<evidence type="ECO:0000313" key="3">
    <source>
        <dbReference type="Proteomes" id="UP000777935"/>
    </source>
</evidence>
<dbReference type="SUPFAM" id="SSF56935">
    <property type="entry name" value="Porins"/>
    <property type="match status" value="1"/>
</dbReference>